<dbReference type="Pfam" id="PF13102">
    <property type="entry name" value="Phage_int_SAM_5"/>
    <property type="match status" value="1"/>
</dbReference>
<dbReference type="OrthoDB" id="892893at2"/>
<dbReference type="Proteomes" id="UP000094313">
    <property type="component" value="Chromosome"/>
</dbReference>
<evidence type="ECO:0000313" key="3">
    <source>
        <dbReference type="EMBL" id="AOM79326.1"/>
    </source>
</evidence>
<accession>A0A1D7QKX8</accession>
<keyword evidence="4" id="KW-1185">Reference proteome</keyword>
<protein>
    <recommendedName>
        <fullName evidence="2">Phage integrase SAM-like domain-containing protein</fullName>
    </recommendedName>
</protein>
<dbReference type="InterPro" id="IPR011010">
    <property type="entry name" value="DNA_brk_join_enz"/>
</dbReference>
<feature type="domain" description="Phage integrase SAM-like" evidence="2">
    <location>
        <begin position="92"/>
        <end position="185"/>
    </location>
</feature>
<evidence type="ECO:0000313" key="4">
    <source>
        <dbReference type="Proteomes" id="UP000094313"/>
    </source>
</evidence>
<dbReference type="Gene3D" id="1.10.150.130">
    <property type="match status" value="1"/>
</dbReference>
<dbReference type="RefSeq" id="WP_069380989.1">
    <property type="nucleotide sequence ID" value="NZ_CP017141.1"/>
</dbReference>
<reference evidence="3 4" key="1">
    <citation type="submission" date="2016-08" db="EMBL/GenBank/DDBJ databases">
        <authorList>
            <person name="Seilhamer J.J."/>
        </authorList>
    </citation>
    <scope>NUCLEOTIDE SEQUENCE [LARGE SCALE GENOMIC DNA]</scope>
    <source>
        <strain evidence="3 4">DX4</strain>
    </source>
</reference>
<sequence>MNVTLRKKKISGGRKISLYLDYYPPILHPETGKFTRREFLSLYLLVRPRTEMELELNRKTLTLAKNICADRQIEISYKRFGFLEKDNRLGSFVQFFKDLEKKSGDKGFEMARRYFEAYAGPDIRFIDVDEEFAEEYRDYLLSKPKIGKNAVKGISNNSAKTYFGKFRTVLKAAFKKKLYDTNLYDEVDPIKEIDSNREWLTYDEFLLLANTRSHCTFR</sequence>
<dbReference type="SUPFAM" id="SSF56349">
    <property type="entry name" value="DNA breaking-rejoining enzymes"/>
    <property type="match status" value="1"/>
</dbReference>
<dbReference type="InterPro" id="IPR010998">
    <property type="entry name" value="Integrase_recombinase_N"/>
</dbReference>
<evidence type="ECO:0000259" key="2">
    <source>
        <dbReference type="Pfam" id="PF13102"/>
    </source>
</evidence>
<dbReference type="InterPro" id="IPR025269">
    <property type="entry name" value="SAM-like_dom"/>
</dbReference>
<dbReference type="AlphaFoldDB" id="A0A1D7QKX8"/>
<name>A0A1D7QKX8_9SPHI</name>
<dbReference type="EMBL" id="CP017141">
    <property type="protein sequence ID" value="AOM79326.1"/>
    <property type="molecule type" value="Genomic_DNA"/>
</dbReference>
<evidence type="ECO:0000256" key="1">
    <source>
        <dbReference type="ARBA" id="ARBA00023125"/>
    </source>
</evidence>
<gene>
    <name evidence="3" type="ORF">BFS30_20435</name>
</gene>
<keyword evidence="1" id="KW-0238">DNA-binding</keyword>
<proteinExistence type="predicted"/>
<dbReference type="GO" id="GO:0003677">
    <property type="term" value="F:DNA binding"/>
    <property type="evidence" value="ECO:0007669"/>
    <property type="project" value="UniProtKB-KW"/>
</dbReference>
<dbReference type="KEGG" id="psty:BFS30_20435"/>
<organism evidence="3 4">
    <name type="scientific">Pedobacter steynii</name>
    <dbReference type="NCBI Taxonomy" id="430522"/>
    <lineage>
        <taxon>Bacteria</taxon>
        <taxon>Pseudomonadati</taxon>
        <taxon>Bacteroidota</taxon>
        <taxon>Sphingobacteriia</taxon>
        <taxon>Sphingobacteriales</taxon>
        <taxon>Sphingobacteriaceae</taxon>
        <taxon>Pedobacter</taxon>
    </lineage>
</organism>